<dbReference type="PANTHER" id="PTHR16441:SF0">
    <property type="entry name" value="COILED-COIL DOMAIN-CONTAINING PROTEIN 93"/>
    <property type="match status" value="1"/>
</dbReference>
<dbReference type="Pfam" id="PF21673">
    <property type="entry name" value="CCDC93_N"/>
    <property type="match status" value="1"/>
</dbReference>
<feature type="domain" description="CCDC93 coiled-coil" evidence="3">
    <location>
        <begin position="40"/>
        <end position="291"/>
    </location>
</feature>
<evidence type="ECO:0000313" key="6">
    <source>
        <dbReference type="Proteomes" id="UP001324115"/>
    </source>
</evidence>
<dbReference type="InterPro" id="IPR048747">
    <property type="entry name" value="CCDC93_N"/>
</dbReference>
<dbReference type="InterPro" id="IPR039116">
    <property type="entry name" value="CCDC93"/>
</dbReference>
<reference evidence="5 6" key="1">
    <citation type="journal article" date="2023" name="G3 (Bethesda)">
        <title>A haplotype-resolved chromosome-scale genome for Quercus rubra L. provides insights into the genetics of adaptive traits for red oak species.</title>
        <authorList>
            <person name="Kapoor B."/>
            <person name="Jenkins J."/>
            <person name="Schmutz J."/>
            <person name="Zhebentyayeva T."/>
            <person name="Kuelheim C."/>
            <person name="Coggeshall M."/>
            <person name="Heim C."/>
            <person name="Lasky J.R."/>
            <person name="Leites L."/>
            <person name="Islam-Faridi N."/>
            <person name="Romero-Severson J."/>
            <person name="DeLeo V.L."/>
            <person name="Lucas S.M."/>
            <person name="Lazic D."/>
            <person name="Gailing O."/>
            <person name="Carlson J."/>
            <person name="Staton M."/>
        </authorList>
    </citation>
    <scope>NUCLEOTIDE SEQUENCE [LARGE SCALE GENOMIC DNA]</scope>
    <source>
        <strain evidence="5">Pseudo-F2</strain>
    </source>
</reference>
<feature type="domain" description="CCDC93 N-terminal" evidence="4">
    <location>
        <begin position="1"/>
        <end position="32"/>
    </location>
</feature>
<evidence type="ECO:0000313" key="5">
    <source>
        <dbReference type="EMBL" id="KAK4559256.1"/>
    </source>
</evidence>
<evidence type="ECO:0000256" key="1">
    <source>
        <dbReference type="ARBA" id="ARBA00007219"/>
    </source>
</evidence>
<proteinExistence type="inferred from homology"/>
<sequence>MGCPHSLEDYQIETLDCNAIFPVVQWLVNRIRLSLSDDENQQELNVMNQLKLLRERIDKEGASIAVQKLISLMESLKHLERQESEFQPNCNVTRLELQAEVIELEGRIASGCDRKSLSHSLNQSFIEPLEKLNSAKRELAARYRAIVAVKRQLDDVPSQSELIQYERRFSELYVHIQEKLRQTRKCYGTYNALLEIKELMLKETSLLNSISSQFQDAITSTAGRMKLIDSMEGIVKSSQQKLDKVQHGLLEEQKVCDALKQRYAVAVAEQRHCYSLLKAFQEECAMNEKLRCQTSI</sequence>
<keyword evidence="2" id="KW-0175">Coiled coil</keyword>
<evidence type="ECO:0000259" key="3">
    <source>
        <dbReference type="Pfam" id="PF09762"/>
    </source>
</evidence>
<accession>A0AAN7I5A3</accession>
<dbReference type="Proteomes" id="UP001324115">
    <property type="component" value="Unassembled WGS sequence"/>
</dbReference>
<dbReference type="PANTHER" id="PTHR16441">
    <property type="entry name" value="FIDIPIDINE"/>
    <property type="match status" value="1"/>
</dbReference>
<comment type="similarity">
    <text evidence="1">Belongs to the CCDC93 family.</text>
</comment>
<comment type="caution">
    <text evidence="5">The sequence shown here is derived from an EMBL/GenBank/DDBJ whole genome shotgun (WGS) entry which is preliminary data.</text>
</comment>
<evidence type="ECO:0000256" key="2">
    <source>
        <dbReference type="ARBA" id="ARBA00023054"/>
    </source>
</evidence>
<dbReference type="InterPro" id="IPR019159">
    <property type="entry name" value="CCDC93_CC"/>
</dbReference>
<dbReference type="AlphaFoldDB" id="A0AAN7I5A3"/>
<evidence type="ECO:0000259" key="4">
    <source>
        <dbReference type="Pfam" id="PF21673"/>
    </source>
</evidence>
<protein>
    <recommendedName>
        <fullName evidence="7">Coiled-coil domain-containing protein 93</fullName>
    </recommendedName>
</protein>
<evidence type="ECO:0008006" key="7">
    <source>
        <dbReference type="Google" id="ProtNLM"/>
    </source>
</evidence>
<organism evidence="5 6">
    <name type="scientific">Quercus rubra</name>
    <name type="common">Northern red oak</name>
    <name type="synonym">Quercus borealis</name>
    <dbReference type="NCBI Taxonomy" id="3512"/>
    <lineage>
        <taxon>Eukaryota</taxon>
        <taxon>Viridiplantae</taxon>
        <taxon>Streptophyta</taxon>
        <taxon>Embryophyta</taxon>
        <taxon>Tracheophyta</taxon>
        <taxon>Spermatophyta</taxon>
        <taxon>Magnoliopsida</taxon>
        <taxon>eudicotyledons</taxon>
        <taxon>Gunneridae</taxon>
        <taxon>Pentapetalae</taxon>
        <taxon>rosids</taxon>
        <taxon>fabids</taxon>
        <taxon>Fagales</taxon>
        <taxon>Fagaceae</taxon>
        <taxon>Quercus</taxon>
    </lineage>
</organism>
<dbReference type="Pfam" id="PF09762">
    <property type="entry name" value="CCDC93_CC"/>
    <property type="match status" value="1"/>
</dbReference>
<name>A0AAN7I5A3_QUERU</name>
<dbReference type="EMBL" id="JAXUIC010000012">
    <property type="protein sequence ID" value="KAK4559256.1"/>
    <property type="molecule type" value="Genomic_DNA"/>
</dbReference>
<gene>
    <name evidence="5" type="ORF">RGQ29_008481</name>
</gene>
<keyword evidence="6" id="KW-1185">Reference proteome</keyword>
<dbReference type="GO" id="GO:0006893">
    <property type="term" value="P:Golgi to plasma membrane transport"/>
    <property type="evidence" value="ECO:0007669"/>
    <property type="project" value="TreeGrafter"/>
</dbReference>